<dbReference type="InterPro" id="IPR046139">
    <property type="entry name" value="DUF6141"/>
</dbReference>
<dbReference type="Proteomes" id="UP000509594">
    <property type="component" value="Chromosome"/>
</dbReference>
<evidence type="ECO:0000256" key="1">
    <source>
        <dbReference type="SAM" id="Phobius"/>
    </source>
</evidence>
<keyword evidence="1" id="KW-0472">Membrane</keyword>
<evidence type="ECO:0000313" key="2">
    <source>
        <dbReference type="EMBL" id="QLC50282.1"/>
    </source>
</evidence>
<protein>
    <submittedName>
        <fullName evidence="2">Uncharacterized protein</fullName>
    </submittedName>
</protein>
<feature type="transmembrane region" description="Helical" evidence="1">
    <location>
        <begin position="53"/>
        <end position="73"/>
    </location>
</feature>
<dbReference type="RefSeq" id="WP_176965338.1">
    <property type="nucleotide sequence ID" value="NZ_CP058215.1"/>
</dbReference>
<dbReference type="GeneID" id="55821715"/>
<keyword evidence="3" id="KW-1185">Reference proteome</keyword>
<keyword evidence="1" id="KW-0812">Transmembrane</keyword>
<dbReference type="EMBL" id="CP058215">
    <property type="protein sequence ID" value="QLC50282.1"/>
    <property type="molecule type" value="Genomic_DNA"/>
</dbReference>
<proteinExistence type="predicted"/>
<evidence type="ECO:0000313" key="3">
    <source>
        <dbReference type="Proteomes" id="UP000509594"/>
    </source>
</evidence>
<dbReference type="KEGG" id="mzi:HWN40_08530"/>
<keyword evidence="1" id="KW-1133">Transmembrane helix</keyword>
<dbReference type="Pfam" id="PF19638">
    <property type="entry name" value="DUF6141"/>
    <property type="match status" value="1"/>
</dbReference>
<organism evidence="2 3">
    <name type="scientific">Methanolobus zinderi</name>
    <dbReference type="NCBI Taxonomy" id="536044"/>
    <lineage>
        <taxon>Archaea</taxon>
        <taxon>Methanobacteriati</taxon>
        <taxon>Methanobacteriota</taxon>
        <taxon>Stenosarchaea group</taxon>
        <taxon>Methanomicrobia</taxon>
        <taxon>Methanosarcinales</taxon>
        <taxon>Methanosarcinaceae</taxon>
        <taxon>Methanolobus</taxon>
    </lineage>
</organism>
<feature type="transmembrane region" description="Helical" evidence="1">
    <location>
        <begin position="18"/>
        <end position="41"/>
    </location>
</feature>
<name>A0A7D5I9B8_9EURY</name>
<dbReference type="OrthoDB" id="132173at2157"/>
<sequence length="170" mass="19467">MVTNGVTFFREEQKFRQLWIRIFVLLLLVFVWYGAIQQLIFGISFGNNPASDPVMFLLLIVFGILFPAFMLSLKMVTEVRNDGLYIRFYPIHRSFRRFTFESIRSYEVRDYSPLKDYGGWGIRFGPKGQAYNVSGSKGVVLVLEDGKRLMVGSKQPDELAAAISRGMDAS</sequence>
<dbReference type="AlphaFoldDB" id="A0A7D5I9B8"/>
<gene>
    <name evidence="2" type="ORF">HWN40_08530</name>
</gene>
<accession>A0A7D5I9B8</accession>
<reference evidence="2 3" key="1">
    <citation type="submission" date="2020-06" db="EMBL/GenBank/DDBJ databases">
        <title>Methanolobus halotolerans sp. nov., isolated from a saline lake Tus in Siberia.</title>
        <authorList>
            <person name="Shen Y."/>
            <person name="Chen S.-C."/>
            <person name="Lai M.-C."/>
            <person name="Huang H.-H."/>
            <person name="Chiu H.-H."/>
            <person name="Tang S.-L."/>
            <person name="Rogozin D.Y."/>
            <person name="Degermendzhy A.G."/>
        </authorList>
    </citation>
    <scope>NUCLEOTIDE SEQUENCE [LARGE SCALE GENOMIC DNA]</scope>
    <source>
        <strain evidence="2 3">DSM 21339</strain>
    </source>
</reference>